<keyword evidence="3" id="KW-1185">Reference proteome</keyword>
<dbReference type="AlphaFoldDB" id="A0A8I0KU79"/>
<comment type="caution">
    <text evidence="2">The sequence shown here is derived from an EMBL/GenBank/DDBJ whole genome shotgun (WGS) entry which is preliminary data.</text>
</comment>
<dbReference type="Proteomes" id="UP000627538">
    <property type="component" value="Unassembled WGS sequence"/>
</dbReference>
<feature type="transmembrane region" description="Helical" evidence="1">
    <location>
        <begin position="339"/>
        <end position="361"/>
    </location>
</feature>
<proteinExistence type="predicted"/>
<reference evidence="2 3" key="1">
    <citation type="submission" date="2020-08" db="EMBL/GenBank/DDBJ databases">
        <title>Winkia gen. nov., sp. nov., isolated from faeces of the Anser albifrons in China.</title>
        <authorList>
            <person name="Liu Q."/>
        </authorList>
    </citation>
    <scope>NUCLEOTIDE SEQUENCE [LARGE SCALE GENOMIC DNA]</scope>
    <source>
        <strain evidence="2 3">C62</strain>
    </source>
</reference>
<feature type="transmembrane region" description="Helical" evidence="1">
    <location>
        <begin position="104"/>
        <end position="124"/>
    </location>
</feature>
<evidence type="ECO:0000313" key="2">
    <source>
        <dbReference type="EMBL" id="MBD3689408.1"/>
    </source>
</evidence>
<dbReference type="RefSeq" id="WP_191071457.1">
    <property type="nucleotide sequence ID" value="NZ_CP060506.1"/>
</dbReference>
<feature type="transmembrane region" description="Helical" evidence="1">
    <location>
        <begin position="131"/>
        <end position="150"/>
    </location>
</feature>
<feature type="transmembrane region" description="Helical" evidence="1">
    <location>
        <begin position="71"/>
        <end position="92"/>
    </location>
</feature>
<feature type="transmembrane region" description="Helical" evidence="1">
    <location>
        <begin position="240"/>
        <end position="266"/>
    </location>
</feature>
<evidence type="ECO:0000313" key="3">
    <source>
        <dbReference type="Proteomes" id="UP000627538"/>
    </source>
</evidence>
<gene>
    <name evidence="2" type="ORF">H8R10_04080</name>
</gene>
<feature type="transmembrane region" description="Helical" evidence="1">
    <location>
        <begin position="186"/>
        <end position="204"/>
    </location>
</feature>
<feature type="transmembrane region" description="Helical" evidence="1">
    <location>
        <begin position="210"/>
        <end position="228"/>
    </location>
</feature>
<accession>A0A8I0KU79</accession>
<keyword evidence="1" id="KW-1133">Transmembrane helix</keyword>
<keyword evidence="1" id="KW-0472">Membrane</keyword>
<protein>
    <submittedName>
        <fullName evidence="2">Uncharacterized protein</fullName>
    </submittedName>
</protein>
<feature type="transmembrane region" description="Helical" evidence="1">
    <location>
        <begin position="308"/>
        <end position="327"/>
    </location>
</feature>
<feature type="transmembrane region" description="Helical" evidence="1">
    <location>
        <begin position="156"/>
        <end position="174"/>
    </location>
</feature>
<name>A0A8I0KU79_9ACTO</name>
<dbReference type="EMBL" id="JACRUO010000001">
    <property type="protein sequence ID" value="MBD3689408.1"/>
    <property type="molecule type" value="Genomic_DNA"/>
</dbReference>
<organism evidence="2 3">
    <name type="scientific">Nanchangia anserum</name>
    <dbReference type="NCBI Taxonomy" id="2692125"/>
    <lineage>
        <taxon>Bacteria</taxon>
        <taxon>Bacillati</taxon>
        <taxon>Actinomycetota</taxon>
        <taxon>Actinomycetes</taxon>
        <taxon>Actinomycetales</taxon>
        <taxon>Actinomycetaceae</taxon>
        <taxon>Nanchangia</taxon>
    </lineage>
</organism>
<feature type="transmembrane region" description="Helical" evidence="1">
    <location>
        <begin position="38"/>
        <end position="59"/>
    </location>
</feature>
<keyword evidence="1" id="KW-0812">Transmembrane</keyword>
<feature type="transmembrane region" description="Helical" evidence="1">
    <location>
        <begin position="278"/>
        <end position="296"/>
    </location>
</feature>
<sequence>MRIVPRLALVLCALVALICGLDAALSRAALPALDSDGIVGAVHGPLMVHGFLLVVIGVERAIALESGGRRIGFIVPAIASVGSVVMAAEIAATSWRGHLLEPPVVPGLIWLAALLGLVIVEAALWTRRRDISVLVEIVGVCAWMEGTALWTMRLDTASAVLWWGIGLMLFISGERLDLARLEIGQGLSQAVLWLGIAIVLSAALTLVSPQIASIPLGALLAILSLVMVRRDVARRAWRLGGTAGFSGIAMLAAWAWLAGVGAAIMVAGLPRSGYAFDALTHAITIGFVLSMILAHAPIIFPAILHHRVAVTVGSWAGLILLHVALLIRVASGMRGIDDAWRFGAALAVGALLVFVVTTMAASARSSR</sequence>
<evidence type="ECO:0000256" key="1">
    <source>
        <dbReference type="SAM" id="Phobius"/>
    </source>
</evidence>